<protein>
    <submittedName>
        <fullName evidence="2">PF06127 family protein</fullName>
    </submittedName>
</protein>
<feature type="transmembrane region" description="Helical" evidence="1">
    <location>
        <begin position="22"/>
        <end position="42"/>
    </location>
</feature>
<evidence type="ECO:0000313" key="3">
    <source>
        <dbReference type="Proteomes" id="UP000014540"/>
    </source>
</evidence>
<accession>S3VI43</accession>
<dbReference type="OrthoDB" id="5515308at2"/>
<dbReference type="PANTHER" id="PTHR28026">
    <property type="entry name" value="DUF962 DOMAIN PROTEIN (AFU_ORTHOLOGUE AFUA_8G05310)"/>
    <property type="match status" value="1"/>
</dbReference>
<gene>
    <name evidence="2" type="ORF">LEP1GSC058_0489</name>
</gene>
<proteinExistence type="predicted"/>
<keyword evidence="3" id="KW-1185">Reference proteome</keyword>
<feature type="transmembrane region" description="Helical" evidence="1">
    <location>
        <begin position="131"/>
        <end position="149"/>
    </location>
</feature>
<dbReference type="STRING" id="1193011.LEP1GSC058_0489"/>
<feature type="transmembrane region" description="Helical" evidence="1">
    <location>
        <begin position="100"/>
        <end position="119"/>
    </location>
</feature>
<dbReference type="PANTHER" id="PTHR28026:SF9">
    <property type="entry name" value="2-HYDROXY-PALMITIC ACID DIOXYGENASE MPO1"/>
    <property type="match status" value="1"/>
</dbReference>
<dbReference type="Proteomes" id="UP000014540">
    <property type="component" value="Unassembled WGS sequence"/>
</dbReference>
<dbReference type="GO" id="GO:0046521">
    <property type="term" value="P:sphingoid catabolic process"/>
    <property type="evidence" value="ECO:0007669"/>
    <property type="project" value="TreeGrafter"/>
</dbReference>
<name>S3VI43_9LEPT</name>
<dbReference type="InterPro" id="IPR009305">
    <property type="entry name" value="Mpo1-like"/>
</dbReference>
<reference evidence="2" key="1">
    <citation type="submission" date="2013-04" db="EMBL/GenBank/DDBJ databases">
        <authorList>
            <person name="Harkins D.M."/>
            <person name="Durkin A.S."/>
            <person name="Selengut J.D."/>
            <person name="Sanka R."/>
            <person name="DePew J."/>
            <person name="Purushe J."/>
            <person name="Ahmed A."/>
            <person name="van der Linden H."/>
            <person name="Goris M.G.A."/>
            <person name="Hartskeerl R.A."/>
            <person name="Vinetz J.M."/>
            <person name="Sutton G.G."/>
            <person name="Nelson W.C."/>
            <person name="Fouts D.E."/>
        </authorList>
    </citation>
    <scope>NUCLEOTIDE SEQUENCE [LARGE SCALE GENOMIC DNA]</scope>
    <source>
        <strain evidence="2">BUT 6</strain>
    </source>
</reference>
<dbReference type="RefSeq" id="WP_016548240.1">
    <property type="nucleotide sequence ID" value="NZ_AKWZ02000002.1"/>
</dbReference>
<dbReference type="GO" id="GO:0016020">
    <property type="term" value="C:membrane"/>
    <property type="evidence" value="ECO:0007669"/>
    <property type="project" value="GOC"/>
</dbReference>
<organism evidence="2 3">
    <name type="scientific">Leptospira fainei serovar Hurstbridge str. BUT 6</name>
    <dbReference type="NCBI Taxonomy" id="1193011"/>
    <lineage>
        <taxon>Bacteria</taxon>
        <taxon>Pseudomonadati</taxon>
        <taxon>Spirochaetota</taxon>
        <taxon>Spirochaetia</taxon>
        <taxon>Leptospirales</taxon>
        <taxon>Leptospiraceae</taxon>
        <taxon>Leptospira</taxon>
    </lineage>
</organism>
<evidence type="ECO:0000313" key="2">
    <source>
        <dbReference type="EMBL" id="EPG76135.1"/>
    </source>
</evidence>
<keyword evidence="1" id="KW-1133">Transmembrane helix</keyword>
<dbReference type="AlphaFoldDB" id="S3VI43"/>
<comment type="caution">
    <text evidence="2">The sequence shown here is derived from an EMBL/GenBank/DDBJ whole genome shotgun (WGS) entry which is preliminary data.</text>
</comment>
<keyword evidence="1" id="KW-0812">Transmembrane</keyword>
<dbReference type="Pfam" id="PF06127">
    <property type="entry name" value="Mpo1-like"/>
    <property type="match status" value="1"/>
</dbReference>
<keyword evidence="1" id="KW-0472">Membrane</keyword>
<evidence type="ECO:0000256" key="1">
    <source>
        <dbReference type="SAM" id="Phobius"/>
    </source>
</evidence>
<sequence>MKSVESWFGEYGESHQNKTNKAIHWICVPAIYFSVLGMIWAIPNPTFFTNISPHLNFATLTIAFVILFYLRLSLTLALGMLVVSLPMYAIILELEATAPIPVWQISLGIFAIAWVFQFIGHKIEGKKPSFLKDMQFLLIGPIWLLGFIYKKLNIAY</sequence>
<dbReference type="EMBL" id="AKWZ02000002">
    <property type="protein sequence ID" value="EPG76135.1"/>
    <property type="molecule type" value="Genomic_DNA"/>
</dbReference>